<dbReference type="SUPFAM" id="SSF102114">
    <property type="entry name" value="Radical SAM enzymes"/>
    <property type="match status" value="1"/>
</dbReference>
<evidence type="ECO:0000256" key="8">
    <source>
        <dbReference type="ARBA" id="ARBA00023004"/>
    </source>
</evidence>
<dbReference type="Pfam" id="PF04055">
    <property type="entry name" value="Radical_SAM"/>
    <property type="match status" value="1"/>
</dbReference>
<dbReference type="Gene3D" id="3.40.980.10">
    <property type="entry name" value="MoaB/Mog-like domain"/>
    <property type="match status" value="1"/>
</dbReference>
<dbReference type="OrthoDB" id="429626at2759"/>
<dbReference type="GO" id="GO:0006777">
    <property type="term" value="P:Mo-molybdopterin cofactor biosynthetic process"/>
    <property type="evidence" value="ECO:0007669"/>
    <property type="project" value="UniProtKB-KW"/>
</dbReference>
<evidence type="ECO:0000256" key="7">
    <source>
        <dbReference type="ARBA" id="ARBA00022723"/>
    </source>
</evidence>
<dbReference type="EC" id="2.10.1.1" evidence="4"/>
<dbReference type="PANTHER" id="PTHR22960:SF0">
    <property type="entry name" value="MOLYBDENUM COFACTOR BIOSYNTHESIS PROTEIN 1"/>
    <property type="match status" value="1"/>
</dbReference>
<dbReference type="EMBL" id="OB699047">
    <property type="protein sequence ID" value="CAD7238292.1"/>
    <property type="molecule type" value="Genomic_DNA"/>
</dbReference>
<dbReference type="PROSITE" id="PS01305">
    <property type="entry name" value="MOAA_NIFB_PQQE"/>
    <property type="match status" value="1"/>
</dbReference>
<dbReference type="GO" id="GO:0061799">
    <property type="term" value="F:cyclic pyranopterin monophosphate synthase activity"/>
    <property type="evidence" value="ECO:0007669"/>
    <property type="project" value="TreeGrafter"/>
</dbReference>
<dbReference type="InterPro" id="IPR006638">
    <property type="entry name" value="Elp3/MiaA/NifB-like_rSAM"/>
</dbReference>
<dbReference type="SFLD" id="SFLDG01386">
    <property type="entry name" value="main_SPASM_domain-containing"/>
    <property type="match status" value="1"/>
</dbReference>
<evidence type="ECO:0000256" key="5">
    <source>
        <dbReference type="ARBA" id="ARBA00022485"/>
    </source>
</evidence>
<proteinExistence type="inferred from homology"/>
<comment type="cofactor">
    <cofactor evidence="1">
        <name>[4Fe-4S] cluster</name>
        <dbReference type="ChEBI" id="CHEBI:49883"/>
    </cofactor>
</comment>
<feature type="non-terminal residue" evidence="11">
    <location>
        <position position="1"/>
    </location>
</feature>
<organism evidence="11">
    <name type="scientific">Cyprideis torosa</name>
    <dbReference type="NCBI Taxonomy" id="163714"/>
    <lineage>
        <taxon>Eukaryota</taxon>
        <taxon>Metazoa</taxon>
        <taxon>Ecdysozoa</taxon>
        <taxon>Arthropoda</taxon>
        <taxon>Crustacea</taxon>
        <taxon>Oligostraca</taxon>
        <taxon>Ostracoda</taxon>
        <taxon>Podocopa</taxon>
        <taxon>Podocopida</taxon>
        <taxon>Cytherocopina</taxon>
        <taxon>Cytheroidea</taxon>
        <taxon>Cytherideidae</taxon>
        <taxon>Cyprideis</taxon>
    </lineage>
</organism>
<dbReference type="Gene3D" id="3.20.20.70">
    <property type="entry name" value="Aldolase class I"/>
    <property type="match status" value="1"/>
</dbReference>
<dbReference type="Pfam" id="PF00994">
    <property type="entry name" value="MoCF_biosynth"/>
    <property type="match status" value="1"/>
</dbReference>
<dbReference type="GO" id="GO:0046872">
    <property type="term" value="F:metal ion binding"/>
    <property type="evidence" value="ECO:0007669"/>
    <property type="project" value="UniProtKB-KW"/>
</dbReference>
<evidence type="ECO:0000256" key="1">
    <source>
        <dbReference type="ARBA" id="ARBA00001966"/>
    </source>
</evidence>
<dbReference type="CDD" id="cd01335">
    <property type="entry name" value="Radical_SAM"/>
    <property type="match status" value="1"/>
</dbReference>
<dbReference type="InterPro" id="IPR013785">
    <property type="entry name" value="Aldolase_TIM"/>
</dbReference>
<evidence type="ECO:0000256" key="2">
    <source>
        <dbReference type="ARBA" id="ARBA00005046"/>
    </source>
</evidence>
<dbReference type="InterPro" id="IPR058240">
    <property type="entry name" value="rSAM_sf"/>
</dbReference>
<dbReference type="PROSITE" id="PS51918">
    <property type="entry name" value="RADICAL_SAM"/>
    <property type="match status" value="1"/>
</dbReference>
<dbReference type="InterPro" id="IPR001453">
    <property type="entry name" value="MoaB/Mog_dom"/>
</dbReference>
<dbReference type="AlphaFoldDB" id="A0A7R8WW29"/>
<comment type="similarity">
    <text evidence="3">In the N-terminal section; belongs to the MoaB/Mog family.</text>
</comment>
<dbReference type="InterPro" id="IPR050105">
    <property type="entry name" value="MoCo_biosynth_MoaA/MoaC"/>
</dbReference>
<keyword evidence="7" id="KW-0479">Metal-binding</keyword>
<protein>
    <recommendedName>
        <fullName evidence="4">molybdopterin molybdotransferase</fullName>
        <ecNumber evidence="4">2.10.1.1</ecNumber>
    </recommendedName>
</protein>
<evidence type="ECO:0000256" key="3">
    <source>
        <dbReference type="ARBA" id="ARBA00007589"/>
    </source>
</evidence>
<evidence type="ECO:0000256" key="4">
    <source>
        <dbReference type="ARBA" id="ARBA00013269"/>
    </source>
</evidence>
<dbReference type="SFLD" id="SFLDG01067">
    <property type="entry name" value="SPASM/twitch_domain_containing"/>
    <property type="match status" value="1"/>
</dbReference>
<dbReference type="GO" id="GO:0061798">
    <property type="term" value="F:GTP 3',8'-cyclase activity"/>
    <property type="evidence" value="ECO:0007669"/>
    <property type="project" value="TreeGrafter"/>
</dbReference>
<dbReference type="InterPro" id="IPR008284">
    <property type="entry name" value="MoCF_biosynth_CS"/>
</dbReference>
<dbReference type="PANTHER" id="PTHR22960">
    <property type="entry name" value="MOLYBDOPTERIN COFACTOR SYNTHESIS PROTEIN A"/>
    <property type="match status" value="1"/>
</dbReference>
<keyword evidence="5" id="KW-0004">4Fe-4S</keyword>
<dbReference type="SMART" id="SM00729">
    <property type="entry name" value="Elp3"/>
    <property type="match status" value="1"/>
</dbReference>
<dbReference type="PROSITE" id="PS01078">
    <property type="entry name" value="MOCF_BIOSYNTHESIS_1"/>
    <property type="match status" value="1"/>
</dbReference>
<dbReference type="InterPro" id="IPR007197">
    <property type="entry name" value="rSAM"/>
</dbReference>
<keyword evidence="8" id="KW-0408">Iron</keyword>
<evidence type="ECO:0000256" key="9">
    <source>
        <dbReference type="ARBA" id="ARBA00023014"/>
    </source>
</evidence>
<evidence type="ECO:0000313" key="11">
    <source>
        <dbReference type="EMBL" id="CAD7238292.1"/>
    </source>
</evidence>
<dbReference type="InterPro" id="IPR000385">
    <property type="entry name" value="MoaA_NifB_PqqE_Fe-S-bd_CS"/>
</dbReference>
<dbReference type="GO" id="GO:0061599">
    <property type="term" value="F:molybdopterin molybdotransferase activity"/>
    <property type="evidence" value="ECO:0007669"/>
    <property type="project" value="UniProtKB-EC"/>
</dbReference>
<evidence type="ECO:0000256" key="6">
    <source>
        <dbReference type="ARBA" id="ARBA00022691"/>
    </source>
</evidence>
<reference evidence="11" key="1">
    <citation type="submission" date="2020-11" db="EMBL/GenBank/DDBJ databases">
        <authorList>
            <person name="Tran Van P."/>
        </authorList>
    </citation>
    <scope>NUCLEOTIDE SEQUENCE</scope>
</reference>
<keyword evidence="9" id="KW-0411">Iron-sulfur</keyword>
<dbReference type="SFLD" id="SFLDS00029">
    <property type="entry name" value="Radical_SAM"/>
    <property type="match status" value="1"/>
</dbReference>
<keyword evidence="10" id="KW-0501">Molybdenum cofactor biosynthesis</keyword>
<accession>A0A7R8WW29</accession>
<dbReference type="GO" id="GO:0051539">
    <property type="term" value="F:4 iron, 4 sulfur cluster binding"/>
    <property type="evidence" value="ECO:0007669"/>
    <property type="project" value="UniProtKB-KW"/>
</dbReference>
<sequence>MVIFTGGTGLSKRDVTPEAIIPMLDRNIPGIAEAVRSYGQNRTPYSMLSRTVSGVIGETLVHATIRMSAETNILVDQFGRKHDYLRISLTERCNLRCTYCMPAEGIVLRPREEFMRTEEVMAIAKTFVDLGVKKIRLTGGEPLVRKDAGAVIELLSTLPVELSISTNGILIDQHIDRLEACGVKAVNVSLDSLKRERMLAITRRDYFDRITQNIQLLIDRGFDVKINNVVTKGVNDDEIIDFISWTKETPVAVRFIEFMPFNGNEWDWSKGVSLDDILKRTSDHFGAFGFERI</sequence>
<evidence type="ECO:0000256" key="10">
    <source>
        <dbReference type="ARBA" id="ARBA00023150"/>
    </source>
</evidence>
<dbReference type="SUPFAM" id="SSF53218">
    <property type="entry name" value="Molybdenum cofactor biosynthesis proteins"/>
    <property type="match status" value="1"/>
</dbReference>
<keyword evidence="6" id="KW-0949">S-adenosyl-L-methionine</keyword>
<name>A0A7R8WW29_9CRUS</name>
<gene>
    <name evidence="11" type="ORF">CTOB1V02_LOCUS16107</name>
</gene>
<comment type="pathway">
    <text evidence="2">Cofactor biosynthesis; molybdopterin biosynthesis.</text>
</comment>
<dbReference type="InterPro" id="IPR036425">
    <property type="entry name" value="MoaB/Mog-like_dom_sf"/>
</dbReference>